<gene>
    <name evidence="5" type="ORF">IFM89_031083</name>
</gene>
<dbReference type="GO" id="GO:0071555">
    <property type="term" value="P:cell wall organization"/>
    <property type="evidence" value="ECO:0007669"/>
    <property type="project" value="UniProtKB-KW"/>
</dbReference>
<evidence type="ECO:0000256" key="1">
    <source>
        <dbReference type="ARBA" id="ARBA00004877"/>
    </source>
</evidence>
<dbReference type="PANTHER" id="PTHR32116">
    <property type="entry name" value="GALACTURONOSYLTRANSFERASE 4-RELATED"/>
    <property type="match status" value="1"/>
</dbReference>
<dbReference type="InterPro" id="IPR029044">
    <property type="entry name" value="Nucleotide-diphossugar_trans"/>
</dbReference>
<dbReference type="SUPFAM" id="SSF53448">
    <property type="entry name" value="Nucleotide-diphospho-sugar transferases"/>
    <property type="match status" value="1"/>
</dbReference>
<dbReference type="OrthoDB" id="411524at2759"/>
<dbReference type="Proteomes" id="UP000631114">
    <property type="component" value="Unassembled WGS sequence"/>
</dbReference>
<evidence type="ECO:0000256" key="3">
    <source>
        <dbReference type="ARBA" id="ARBA00022676"/>
    </source>
</evidence>
<comment type="pathway">
    <text evidence="1 4">Glycan metabolism; pectin biosynthesis.</text>
</comment>
<keyword evidence="3 4" id="KW-0808">Transferase</keyword>
<dbReference type="Gene3D" id="3.90.550.10">
    <property type="entry name" value="Spore Coat Polysaccharide Biosynthesis Protein SpsA, Chain A"/>
    <property type="match status" value="1"/>
</dbReference>
<evidence type="ECO:0000256" key="2">
    <source>
        <dbReference type="ARBA" id="ARBA00006351"/>
    </source>
</evidence>
<organism evidence="5 6">
    <name type="scientific">Coptis chinensis</name>
    <dbReference type="NCBI Taxonomy" id="261450"/>
    <lineage>
        <taxon>Eukaryota</taxon>
        <taxon>Viridiplantae</taxon>
        <taxon>Streptophyta</taxon>
        <taxon>Embryophyta</taxon>
        <taxon>Tracheophyta</taxon>
        <taxon>Spermatophyta</taxon>
        <taxon>Magnoliopsida</taxon>
        <taxon>Ranunculales</taxon>
        <taxon>Ranunculaceae</taxon>
        <taxon>Coptidoideae</taxon>
        <taxon>Coptis</taxon>
    </lineage>
</organism>
<accession>A0A835INL4</accession>
<dbReference type="InterPro" id="IPR029993">
    <property type="entry name" value="GAUT"/>
</dbReference>
<dbReference type="UniPathway" id="UPA00845"/>
<keyword evidence="4" id="KW-0333">Golgi apparatus</keyword>
<dbReference type="EC" id="2.4.1.-" evidence="4"/>
<comment type="caution">
    <text evidence="5">The sequence shown here is derived from an EMBL/GenBank/DDBJ whole genome shotgun (WGS) entry which is preliminary data.</text>
</comment>
<evidence type="ECO:0000313" key="5">
    <source>
        <dbReference type="EMBL" id="KAF9622280.1"/>
    </source>
</evidence>
<keyword evidence="3 4" id="KW-0328">Glycosyltransferase</keyword>
<dbReference type="GO" id="GO:0047262">
    <property type="term" value="F:polygalacturonate 4-alpha-galacturonosyltransferase activity"/>
    <property type="evidence" value="ECO:0007669"/>
    <property type="project" value="InterPro"/>
</dbReference>
<protein>
    <recommendedName>
        <fullName evidence="4">Hexosyltransferase</fullName>
        <ecNumber evidence="4">2.4.1.-</ecNumber>
    </recommendedName>
</protein>
<dbReference type="InterPro" id="IPR002495">
    <property type="entry name" value="Glyco_trans_8"/>
</dbReference>
<dbReference type="EMBL" id="JADFTS010000002">
    <property type="protein sequence ID" value="KAF9622280.1"/>
    <property type="molecule type" value="Genomic_DNA"/>
</dbReference>
<dbReference type="AlphaFoldDB" id="A0A835INL4"/>
<dbReference type="PANTHER" id="PTHR32116:SF74">
    <property type="entry name" value="GALACTURONOSYLTRANSFERASE 10-RELATED"/>
    <property type="match status" value="1"/>
</dbReference>
<comment type="similarity">
    <text evidence="2 4">Belongs to the glycosyltransferase 8 family.</text>
</comment>
<proteinExistence type="inferred from homology"/>
<keyword evidence="4" id="KW-0961">Cell wall biogenesis/degradation</keyword>
<comment type="subcellular location">
    <subcellularLocation>
        <location evidence="4">Golgi apparatus membrane</location>
        <topology evidence="4">Single-pass type II membrane protein</topology>
    </subcellularLocation>
</comment>
<keyword evidence="6" id="KW-1185">Reference proteome</keyword>
<evidence type="ECO:0000313" key="6">
    <source>
        <dbReference type="Proteomes" id="UP000631114"/>
    </source>
</evidence>
<reference evidence="5 6" key="1">
    <citation type="submission" date="2020-10" db="EMBL/GenBank/DDBJ databases">
        <title>The Coptis chinensis genome and diversification of protoberbering-type alkaloids.</title>
        <authorList>
            <person name="Wang B."/>
            <person name="Shu S."/>
            <person name="Song C."/>
            <person name="Liu Y."/>
        </authorList>
    </citation>
    <scope>NUCLEOTIDE SEQUENCE [LARGE SCALE GENOMIC DNA]</scope>
    <source>
        <strain evidence="5">HL-2020</strain>
        <tissue evidence="5">Leaf</tissue>
    </source>
</reference>
<sequence>MFENFSWLNASYVPVMKQLQDSDTKKTTSLEVVMEKFSPPKKVVFLDDDVVVQKDLAPLFSIDLNGNENGAVETLARFGAGYTNVDPQMIEKGVVLHFNGNSKSWLKIGMESLPLDGVIVLGNNVPWMETLNRTNSLESRIRKATKEALKTTKLAGTICICQRRMAQ</sequence>
<dbReference type="GO" id="GO:0000139">
    <property type="term" value="C:Golgi membrane"/>
    <property type="evidence" value="ECO:0007669"/>
    <property type="project" value="UniProtKB-SubCell"/>
</dbReference>
<name>A0A835INL4_9MAGN</name>
<dbReference type="GO" id="GO:0045489">
    <property type="term" value="P:pectin biosynthetic process"/>
    <property type="evidence" value="ECO:0007669"/>
    <property type="project" value="UniProtKB-UniPathway"/>
</dbReference>
<dbReference type="Pfam" id="PF01501">
    <property type="entry name" value="Glyco_transf_8"/>
    <property type="match status" value="1"/>
</dbReference>
<evidence type="ECO:0000256" key="4">
    <source>
        <dbReference type="RuleBase" id="RU362027"/>
    </source>
</evidence>